<dbReference type="InterPro" id="IPR023561">
    <property type="entry name" value="Carbonic_anhydrase_a-class"/>
</dbReference>
<reference evidence="3" key="1">
    <citation type="submission" date="2016-05" db="EMBL/GenBank/DDBJ databases">
        <authorList>
            <person name="Lavstsen T."/>
            <person name="Jespersen J.S."/>
        </authorList>
    </citation>
    <scope>NUCLEOTIDE SEQUENCE</scope>
    <source>
        <tissue evidence="3">Brain</tissue>
    </source>
</reference>
<accession>A0A1A7ZXG2</accession>
<feature type="domain" description="Alpha-carbonic anhydrase" evidence="2">
    <location>
        <begin position="1"/>
        <end position="253"/>
    </location>
</feature>
<dbReference type="GO" id="GO:0008270">
    <property type="term" value="F:zinc ion binding"/>
    <property type="evidence" value="ECO:0007669"/>
    <property type="project" value="InterPro"/>
</dbReference>
<dbReference type="GO" id="GO:0004089">
    <property type="term" value="F:carbonate dehydratase activity"/>
    <property type="evidence" value="ECO:0007669"/>
    <property type="project" value="InterPro"/>
</dbReference>
<dbReference type="InterPro" id="IPR036398">
    <property type="entry name" value="CA_dom_sf"/>
</dbReference>
<dbReference type="SUPFAM" id="SSF51069">
    <property type="entry name" value="Carbonic anhydrase"/>
    <property type="match status" value="1"/>
</dbReference>
<evidence type="ECO:0000259" key="2">
    <source>
        <dbReference type="PROSITE" id="PS51144"/>
    </source>
</evidence>
<dbReference type="GO" id="GO:0005886">
    <property type="term" value="C:plasma membrane"/>
    <property type="evidence" value="ECO:0007669"/>
    <property type="project" value="TreeGrafter"/>
</dbReference>
<proteinExistence type="inferred from homology"/>
<dbReference type="Pfam" id="PF00194">
    <property type="entry name" value="Carb_anhydrase"/>
    <property type="match status" value="1"/>
</dbReference>
<dbReference type="PROSITE" id="PS51144">
    <property type="entry name" value="ALPHA_CA_2"/>
    <property type="match status" value="1"/>
</dbReference>
<dbReference type="PANTHER" id="PTHR18952:SF134">
    <property type="entry name" value="CARBONIC ANHYDRASE 15"/>
    <property type="match status" value="1"/>
</dbReference>
<sequence length="287" mass="31928">MIRNDSLGPLQLEGFDEIQTGHWTLENDGHSVVLQVGSGMEMCTTPSSCTSTGEVRPRTVLNTQWTDADTQWRYSTVSRQRYTVTRLTLQQTVTVQPSLKVSVCSQMHIVNMKSIHPNMSAALDDPTGLAVLGFLVDVVYADNVHFGHISQKLSSVAYKGQTTKVKPFPLLSLLPKHNMSQYYRYYGSLTTPPCSQAVVWTLFEVPIYISWSQLAQFTSQIFSTKEDAEQVTPLQNNFRHIHPTFSRTVTASRDAKLLTGTAGQPPRLAASVLLLQIVLCGGFTFKL</sequence>
<dbReference type="AlphaFoldDB" id="A0A1A7ZXG2"/>
<gene>
    <name evidence="3" type="primary">Nfu_g_1_006581</name>
</gene>
<dbReference type="InterPro" id="IPR001148">
    <property type="entry name" value="CA_dom"/>
</dbReference>
<organism evidence="3">
    <name type="scientific">Nothobranchius furzeri</name>
    <name type="common">Turquoise killifish</name>
    <dbReference type="NCBI Taxonomy" id="105023"/>
    <lineage>
        <taxon>Eukaryota</taxon>
        <taxon>Metazoa</taxon>
        <taxon>Chordata</taxon>
        <taxon>Craniata</taxon>
        <taxon>Vertebrata</taxon>
        <taxon>Euteleostomi</taxon>
        <taxon>Actinopterygii</taxon>
        <taxon>Neopterygii</taxon>
        <taxon>Teleostei</taxon>
        <taxon>Neoteleostei</taxon>
        <taxon>Acanthomorphata</taxon>
        <taxon>Ovalentaria</taxon>
        <taxon>Atherinomorphae</taxon>
        <taxon>Cyprinodontiformes</taxon>
        <taxon>Nothobranchiidae</taxon>
        <taxon>Nothobranchius</taxon>
    </lineage>
</organism>
<evidence type="ECO:0000256" key="1">
    <source>
        <dbReference type="ARBA" id="ARBA00010718"/>
    </source>
</evidence>
<comment type="similarity">
    <text evidence="1">Belongs to the alpha-carbonic anhydrase family.</text>
</comment>
<reference evidence="3" key="2">
    <citation type="submission" date="2016-06" db="EMBL/GenBank/DDBJ databases">
        <title>The genome of a short-lived fish provides insights into sex chromosome evolution and the genetic control of aging.</title>
        <authorList>
            <person name="Reichwald K."/>
            <person name="Felder M."/>
            <person name="Petzold A."/>
            <person name="Koch P."/>
            <person name="Groth M."/>
            <person name="Platzer M."/>
        </authorList>
    </citation>
    <scope>NUCLEOTIDE SEQUENCE</scope>
    <source>
        <tissue evidence="3">Brain</tissue>
    </source>
</reference>
<protein>
    <recommendedName>
        <fullName evidence="2">Alpha-carbonic anhydrase domain-containing protein</fullName>
    </recommendedName>
</protein>
<dbReference type="SMART" id="SM01057">
    <property type="entry name" value="Carb_anhydrase"/>
    <property type="match status" value="1"/>
</dbReference>
<dbReference type="Gene3D" id="3.10.200.10">
    <property type="entry name" value="Alpha carbonic anhydrase"/>
    <property type="match status" value="1"/>
</dbReference>
<dbReference type="PANTHER" id="PTHR18952">
    <property type="entry name" value="CARBONIC ANHYDRASE"/>
    <property type="match status" value="1"/>
</dbReference>
<evidence type="ECO:0000313" key="3">
    <source>
        <dbReference type="EMBL" id="SBP46665.1"/>
    </source>
</evidence>
<dbReference type="EMBL" id="HADY01008180">
    <property type="protein sequence ID" value="SBP46665.1"/>
    <property type="molecule type" value="Transcribed_RNA"/>
</dbReference>
<name>A0A1A7ZXG2_NOTFU</name>